<dbReference type="PANTHER" id="PTHR41391:SF1">
    <property type="entry name" value="RESTRICTION OF TELOMERE CAPPING PROTEIN 4"/>
    <property type="match status" value="1"/>
</dbReference>
<dbReference type="InterPro" id="IPR039024">
    <property type="entry name" value="RTC4"/>
</dbReference>
<evidence type="ECO:0000313" key="11">
    <source>
        <dbReference type="Proteomes" id="UP000605846"/>
    </source>
</evidence>
<dbReference type="OrthoDB" id="128308at2759"/>
<dbReference type="PANTHER" id="PTHR41391">
    <property type="entry name" value="RESTRICTION OF TELOMERE CAPPING PROTEIN 4"/>
    <property type="match status" value="1"/>
</dbReference>
<gene>
    <name evidence="10" type="ORF">EC973_004102</name>
</gene>
<keyword evidence="11" id="KW-1185">Reference proteome</keyword>
<feature type="compositionally biased region" description="Polar residues" evidence="8">
    <location>
        <begin position="51"/>
        <end position="67"/>
    </location>
</feature>
<sequence length="856" mass="97891">MPPKQREELYRQCSAKKPFDLSGDACFTSHNMAHRLIPAVRRNGSMSTIVPSRLATKSGQSKSTYSLGNDRKATEDDDDDFQETRTMRIKQHKMETYRDFSHHKRTTPRPSRPVVENHKAMDRLQRMSASKPKSNTVALSRSESSGHSSIISQTYCNHSQQDKQERKSNNYSEEHICSGPSCFPEESDEEDEVILTSCKPSIRSPSRNHGVTAISKSWAMPNDDPEEPLFVQNVSGAHTDKTTGKTSRNSKDTLRWPARSIHPDMEISEYPRQKRPLSISEQNDLDKGEMANSLPISHKSKQKQNDVWHNSEADLSDDDFRDVKKFKRNERRADASRGRPSIRSSADNLDFPERLLLNIRSGLPILKRLCRNHTRVVISKYWSYNAETERDASSHHEYSQDRPNSRSSISDADRDTHVMQPRRSKIVTSLSRKRKGNMSSTSIDSQKSQASDILDNEEIHANKSQTLLIPPRVGRSTCELNRADEANRVIAGTSGNIDYKDDVEHEKLLLPVKYQNADSTRRSKLDKDMLDEKRKEIEMLGSLVDNGEDTLLPLSTDETEEQCPFCNERFKKPLPEVVQKALDDIREKDKIFEKERERHLSANHSSIMARITRQKRNASNMEQYSFCRLHRIELLVKPAGREKNYPEQIDFEKIGSRIEKFKGQLLDVISGKTPSIYRDVALKAYEDLGRNRARSTMGVMARFETTLPGYYGSKGAAVIFDCLSSMFLHTGILTPEKISPQLPLEYIQQILVPEAGFRLIRDDMIKNAKKTSCFSPLHDWSTEARKVMKESSEFGSLIHPDEDEEDHEQLADTEVHMISSEESDDEEQKIYDMASRETLEDIAKKAPTPIIIDEED</sequence>
<feature type="region of interest" description="Disordered" evidence="8">
    <location>
        <begin position="51"/>
        <end position="81"/>
    </location>
</feature>
<feature type="compositionally biased region" description="Polar residues" evidence="8">
    <location>
        <begin position="127"/>
        <end position="139"/>
    </location>
</feature>
<dbReference type="GO" id="GO:0005634">
    <property type="term" value="C:nucleus"/>
    <property type="evidence" value="ECO:0007669"/>
    <property type="project" value="UniProtKB-SubCell"/>
</dbReference>
<feature type="region of interest" description="Disordered" evidence="8">
    <location>
        <begin position="389"/>
        <end position="450"/>
    </location>
</feature>
<evidence type="ECO:0000313" key="10">
    <source>
        <dbReference type="EMBL" id="KAF7721809.1"/>
    </source>
</evidence>
<comment type="subcellular location">
    <subcellularLocation>
        <location evidence="3">Cytoplasm</location>
    </subcellularLocation>
    <subcellularLocation>
        <location evidence="2">Nucleus</location>
    </subcellularLocation>
</comment>
<evidence type="ECO:0000256" key="7">
    <source>
        <dbReference type="ARBA" id="ARBA00023242"/>
    </source>
</evidence>
<protein>
    <recommendedName>
        <fullName evidence="5">Restriction of telomere capping protein 4</fullName>
    </recommendedName>
</protein>
<comment type="similarity">
    <text evidence="4">Belongs to the RTC4 family.</text>
</comment>
<proteinExistence type="inferred from homology"/>
<reference evidence="10" key="1">
    <citation type="submission" date="2020-01" db="EMBL/GenBank/DDBJ databases">
        <title>Genome Sequencing of Three Apophysomyces-Like Fungal Strains Confirms a Novel Fungal Genus in the Mucoromycota with divergent Burkholderia-like Endosymbiotic Bacteria.</title>
        <authorList>
            <person name="Stajich J.E."/>
            <person name="Macias A.M."/>
            <person name="Carter-House D."/>
            <person name="Lovett B."/>
            <person name="Kasson L.R."/>
            <person name="Berry K."/>
            <person name="Grigoriev I."/>
            <person name="Chang Y."/>
            <person name="Spatafora J."/>
            <person name="Kasson M.T."/>
        </authorList>
    </citation>
    <scope>NUCLEOTIDE SEQUENCE</scope>
    <source>
        <strain evidence="10">NRRL A-21654</strain>
    </source>
</reference>
<evidence type="ECO:0000256" key="4">
    <source>
        <dbReference type="ARBA" id="ARBA00009461"/>
    </source>
</evidence>
<feature type="compositionally biased region" description="Basic and acidic residues" evidence="8">
    <location>
        <begin position="115"/>
        <end position="125"/>
    </location>
</feature>
<feature type="compositionally biased region" description="Low complexity" evidence="8">
    <location>
        <begin position="140"/>
        <end position="152"/>
    </location>
</feature>
<feature type="compositionally biased region" description="Basic and acidic residues" evidence="8">
    <location>
        <begin position="160"/>
        <end position="176"/>
    </location>
</feature>
<accession>A0A8H7BQH9</accession>
<evidence type="ECO:0000256" key="2">
    <source>
        <dbReference type="ARBA" id="ARBA00004123"/>
    </source>
</evidence>
<feature type="compositionally biased region" description="Basic and acidic residues" evidence="8">
    <location>
        <begin position="261"/>
        <end position="272"/>
    </location>
</feature>
<evidence type="ECO:0000256" key="1">
    <source>
        <dbReference type="ARBA" id="ARBA00002738"/>
    </source>
</evidence>
<keyword evidence="7" id="KW-0539">Nucleus</keyword>
<comment type="caution">
    <text evidence="10">The sequence shown here is derived from an EMBL/GenBank/DDBJ whole genome shotgun (WGS) entry which is preliminary data.</text>
</comment>
<dbReference type="InterPro" id="IPR028094">
    <property type="entry name" value="RTC4_C"/>
</dbReference>
<evidence type="ECO:0000256" key="5">
    <source>
        <dbReference type="ARBA" id="ARBA00015162"/>
    </source>
</evidence>
<feature type="compositionally biased region" description="Basic and acidic residues" evidence="8">
    <location>
        <begin position="238"/>
        <end position="254"/>
    </location>
</feature>
<feature type="region of interest" description="Disordered" evidence="8">
    <location>
        <begin position="217"/>
        <end position="291"/>
    </location>
</feature>
<keyword evidence="6" id="KW-0963">Cytoplasm</keyword>
<evidence type="ECO:0000259" key="9">
    <source>
        <dbReference type="SMART" id="SM01312"/>
    </source>
</evidence>
<organism evidence="10 11">
    <name type="scientific">Apophysomyces ossiformis</name>
    <dbReference type="NCBI Taxonomy" id="679940"/>
    <lineage>
        <taxon>Eukaryota</taxon>
        <taxon>Fungi</taxon>
        <taxon>Fungi incertae sedis</taxon>
        <taxon>Mucoromycota</taxon>
        <taxon>Mucoromycotina</taxon>
        <taxon>Mucoromycetes</taxon>
        <taxon>Mucorales</taxon>
        <taxon>Mucorineae</taxon>
        <taxon>Mucoraceae</taxon>
        <taxon>Apophysomyces</taxon>
    </lineage>
</organism>
<evidence type="ECO:0000256" key="6">
    <source>
        <dbReference type="ARBA" id="ARBA00022490"/>
    </source>
</evidence>
<dbReference type="SMART" id="SM01312">
    <property type="entry name" value="RTC4"/>
    <property type="match status" value="1"/>
</dbReference>
<feature type="region of interest" description="Disordered" evidence="8">
    <location>
        <begin position="97"/>
        <end position="188"/>
    </location>
</feature>
<dbReference type="GO" id="GO:0005737">
    <property type="term" value="C:cytoplasm"/>
    <property type="evidence" value="ECO:0007669"/>
    <property type="project" value="UniProtKB-SubCell"/>
</dbReference>
<dbReference type="EMBL" id="JABAYA010000233">
    <property type="protein sequence ID" value="KAF7721809.1"/>
    <property type="molecule type" value="Genomic_DNA"/>
</dbReference>
<comment type="function">
    <text evidence="1">May be involved in a process influencing telomere capping.</text>
</comment>
<evidence type="ECO:0000256" key="8">
    <source>
        <dbReference type="SAM" id="MobiDB-lite"/>
    </source>
</evidence>
<feature type="compositionally biased region" description="Basic and acidic residues" evidence="8">
    <location>
        <begin position="389"/>
        <end position="404"/>
    </location>
</feature>
<feature type="compositionally biased region" description="Basic residues" evidence="8">
    <location>
        <begin position="420"/>
        <end position="436"/>
    </location>
</feature>
<dbReference type="Pfam" id="PF14474">
    <property type="entry name" value="RTC4"/>
    <property type="match status" value="1"/>
</dbReference>
<dbReference type="Proteomes" id="UP000605846">
    <property type="component" value="Unassembled WGS sequence"/>
</dbReference>
<feature type="domain" description="Restriction of telomere capping protein 4 C-terminal" evidence="9">
    <location>
        <begin position="668"/>
        <end position="801"/>
    </location>
</feature>
<evidence type="ECO:0000256" key="3">
    <source>
        <dbReference type="ARBA" id="ARBA00004496"/>
    </source>
</evidence>
<dbReference type="AlphaFoldDB" id="A0A8H7BQH9"/>
<feature type="compositionally biased region" description="Polar residues" evidence="8">
    <location>
        <begin position="437"/>
        <end position="450"/>
    </location>
</feature>
<name>A0A8H7BQH9_9FUNG</name>